<accession>A0ABP0NWG4</accession>
<evidence type="ECO:0000313" key="8">
    <source>
        <dbReference type="Proteomes" id="UP001642464"/>
    </source>
</evidence>
<feature type="domain" description="RRM" evidence="5">
    <location>
        <begin position="26"/>
        <end position="108"/>
    </location>
</feature>
<proteinExistence type="predicted"/>
<dbReference type="PANTHER" id="PTHR24012">
    <property type="entry name" value="RNA BINDING PROTEIN"/>
    <property type="match status" value="1"/>
</dbReference>
<comment type="caution">
    <text evidence="7">The sequence shown here is derived from an EMBL/GenBank/DDBJ whole genome shotgun (WGS) entry which is preliminary data.</text>
</comment>
<dbReference type="Proteomes" id="UP001642464">
    <property type="component" value="Unassembled WGS sequence"/>
</dbReference>
<feature type="region of interest" description="Disordered" evidence="4">
    <location>
        <begin position="91"/>
        <end position="116"/>
    </location>
</feature>
<evidence type="ECO:0000259" key="5">
    <source>
        <dbReference type="PROSITE" id="PS50102"/>
    </source>
</evidence>
<keyword evidence="8" id="KW-1185">Reference proteome</keyword>
<name>A0ABP0NWG4_9DINO</name>
<evidence type="ECO:0000256" key="4">
    <source>
        <dbReference type="SAM" id="MobiDB-lite"/>
    </source>
</evidence>
<dbReference type="EMBL" id="CAXAMM010031446">
    <property type="protein sequence ID" value="CAK9068115.1"/>
    <property type="molecule type" value="Genomic_DNA"/>
</dbReference>
<dbReference type="SMART" id="SM00360">
    <property type="entry name" value="RRM"/>
    <property type="match status" value="1"/>
</dbReference>
<dbReference type="EMBL" id="CAXAMM010031335">
    <property type="protein sequence ID" value="CAK9067884.1"/>
    <property type="molecule type" value="Genomic_DNA"/>
</dbReference>
<feature type="region of interest" description="Disordered" evidence="4">
    <location>
        <begin position="130"/>
        <end position="192"/>
    </location>
</feature>
<dbReference type="InterPro" id="IPR000504">
    <property type="entry name" value="RRM_dom"/>
</dbReference>
<evidence type="ECO:0000256" key="1">
    <source>
        <dbReference type="ARBA" id="ARBA00022737"/>
    </source>
</evidence>
<keyword evidence="2 3" id="KW-0694">RNA-binding</keyword>
<dbReference type="PROSITE" id="PS50102">
    <property type="entry name" value="RRM"/>
    <property type="match status" value="1"/>
</dbReference>
<feature type="compositionally biased region" description="Low complexity" evidence="4">
    <location>
        <begin position="175"/>
        <end position="191"/>
    </location>
</feature>
<dbReference type="InterPro" id="IPR035979">
    <property type="entry name" value="RBD_domain_sf"/>
</dbReference>
<dbReference type="Gene3D" id="3.30.70.330">
    <property type="match status" value="1"/>
</dbReference>
<dbReference type="InterPro" id="IPR012677">
    <property type="entry name" value="Nucleotide-bd_a/b_plait_sf"/>
</dbReference>
<evidence type="ECO:0000313" key="6">
    <source>
        <dbReference type="EMBL" id="CAK9067884.1"/>
    </source>
</evidence>
<dbReference type="Pfam" id="PF00076">
    <property type="entry name" value="RRM_1"/>
    <property type="match status" value="1"/>
</dbReference>
<gene>
    <name evidence="6" type="ORF">SCF082_LOCUS34278</name>
    <name evidence="7" type="ORF">SCF082_LOCUS34354</name>
</gene>
<sequence>MQGLARGVTRITTNMERPSKEDEPFTNLYVKCFPSHFKEQDLCELFDGFGPIQAAKIMMDQRGRAFGFVNFEQSKDAKECVRLMHRKDLRTRKEQKEAKKLEAEGKAPPVTLDMDGHPEHLLYVGRAQKKEEREAMFQKQKGAAKGNGKGDGKGERENCGKSATPPTLSSKPMATLPRPTRTTDPPSWSTPLYAPLANGGSYTNGTSQLTGAGYVNGHGGGGWSEGNWQSQAPWSSETYSSTWERPHYTSSWDSWPGTGNYNGTSTSYGGCDVFDGVYSSHITSYQMPGPKERATSEEDLRPLHMETAMFRCSRP</sequence>
<reference evidence="7 8" key="1">
    <citation type="submission" date="2024-02" db="EMBL/GenBank/DDBJ databases">
        <authorList>
            <person name="Chen Y."/>
            <person name="Shah S."/>
            <person name="Dougan E. K."/>
            <person name="Thang M."/>
            <person name="Chan C."/>
        </authorList>
    </citation>
    <scope>NUCLEOTIDE SEQUENCE [LARGE SCALE GENOMIC DNA]</scope>
</reference>
<keyword evidence="1" id="KW-0677">Repeat</keyword>
<feature type="compositionally biased region" description="Basic and acidic residues" evidence="4">
    <location>
        <begin position="91"/>
        <end position="105"/>
    </location>
</feature>
<evidence type="ECO:0000256" key="2">
    <source>
        <dbReference type="ARBA" id="ARBA00022884"/>
    </source>
</evidence>
<feature type="compositionally biased region" description="Basic and acidic residues" evidence="4">
    <location>
        <begin position="148"/>
        <end position="159"/>
    </location>
</feature>
<evidence type="ECO:0000313" key="7">
    <source>
        <dbReference type="EMBL" id="CAK9068115.1"/>
    </source>
</evidence>
<evidence type="ECO:0000256" key="3">
    <source>
        <dbReference type="PROSITE-ProRule" id="PRU00176"/>
    </source>
</evidence>
<protein>
    <submittedName>
        <fullName evidence="7">Cytoplasmic and nuclear (PABP) (Poly(A)-binding protein) (Polyadenylate tail-binding protein)</fullName>
    </submittedName>
</protein>
<dbReference type="SUPFAM" id="SSF54928">
    <property type="entry name" value="RNA-binding domain, RBD"/>
    <property type="match status" value="1"/>
</dbReference>
<organism evidence="7 8">
    <name type="scientific">Durusdinium trenchii</name>
    <dbReference type="NCBI Taxonomy" id="1381693"/>
    <lineage>
        <taxon>Eukaryota</taxon>
        <taxon>Sar</taxon>
        <taxon>Alveolata</taxon>
        <taxon>Dinophyceae</taxon>
        <taxon>Suessiales</taxon>
        <taxon>Symbiodiniaceae</taxon>
        <taxon>Durusdinium</taxon>
    </lineage>
</organism>